<dbReference type="InterPro" id="IPR012337">
    <property type="entry name" value="RNaseH-like_sf"/>
</dbReference>
<comment type="caution">
    <text evidence="1">The sequence shown here is derived from an EMBL/GenBank/DDBJ whole genome shotgun (WGS) entry which is preliminary data.</text>
</comment>
<accession>A0A916RVJ3</accession>
<dbReference type="AlphaFoldDB" id="A0A916RVJ3"/>
<evidence type="ECO:0000313" key="2">
    <source>
        <dbReference type="Proteomes" id="UP000636264"/>
    </source>
</evidence>
<dbReference type="InterPro" id="IPR036397">
    <property type="entry name" value="RNaseH_sf"/>
</dbReference>
<organism evidence="1 2">
    <name type="scientific">Nitratireductor aestuarii</name>
    <dbReference type="NCBI Taxonomy" id="1735103"/>
    <lineage>
        <taxon>Bacteria</taxon>
        <taxon>Pseudomonadati</taxon>
        <taxon>Pseudomonadota</taxon>
        <taxon>Alphaproteobacteria</taxon>
        <taxon>Hyphomicrobiales</taxon>
        <taxon>Phyllobacteriaceae</taxon>
        <taxon>Nitratireductor</taxon>
    </lineage>
</organism>
<proteinExistence type="predicted"/>
<reference evidence="1" key="1">
    <citation type="journal article" date="2014" name="Int. J. Syst. Evol. Microbiol.">
        <title>Complete genome sequence of Corynebacterium casei LMG S-19264T (=DSM 44701T), isolated from a smear-ripened cheese.</title>
        <authorList>
            <consortium name="US DOE Joint Genome Institute (JGI-PGF)"/>
            <person name="Walter F."/>
            <person name="Albersmeier A."/>
            <person name="Kalinowski J."/>
            <person name="Ruckert C."/>
        </authorList>
    </citation>
    <scope>NUCLEOTIDE SEQUENCE</scope>
    <source>
        <strain evidence="1">CGMCC 1.15320</strain>
    </source>
</reference>
<evidence type="ECO:0008006" key="3">
    <source>
        <dbReference type="Google" id="ProtNLM"/>
    </source>
</evidence>
<gene>
    <name evidence="1" type="ORF">GCM10011385_27280</name>
</gene>
<name>A0A916RVJ3_9HYPH</name>
<evidence type="ECO:0000313" key="1">
    <source>
        <dbReference type="EMBL" id="GGA71972.1"/>
    </source>
</evidence>
<sequence length="199" mass="22376">MDVYFSADIETDGPIPGPYSILSFALVYAGIYDGKSFKRPLSYDHYLYRELRPISEDFEPEALAVNGLDRDALMKTGMQPTQAMREAGEWVRKIAGGGNPVFVAYPLSFDWTWLYWYFVRFTEQGSPFGHSRCFDIKTAVSVKTGLPIAGAGRARVPSELLPNRKHTHHALDDAIEQAELFANVFEWGAENGVFGKEKI</sequence>
<protein>
    <recommendedName>
        <fullName evidence="3">Exonuclease</fullName>
    </recommendedName>
</protein>
<dbReference type="Gene3D" id="3.30.420.10">
    <property type="entry name" value="Ribonuclease H-like superfamily/Ribonuclease H"/>
    <property type="match status" value="1"/>
</dbReference>
<dbReference type="GO" id="GO:0003676">
    <property type="term" value="F:nucleic acid binding"/>
    <property type="evidence" value="ECO:0007669"/>
    <property type="project" value="InterPro"/>
</dbReference>
<dbReference type="Proteomes" id="UP000636264">
    <property type="component" value="Unassembled WGS sequence"/>
</dbReference>
<dbReference type="SUPFAM" id="SSF53098">
    <property type="entry name" value="Ribonuclease H-like"/>
    <property type="match status" value="1"/>
</dbReference>
<dbReference type="EMBL" id="BMIF01000008">
    <property type="protein sequence ID" value="GGA71972.1"/>
    <property type="molecule type" value="Genomic_DNA"/>
</dbReference>
<keyword evidence="2" id="KW-1185">Reference proteome</keyword>
<reference evidence="1" key="2">
    <citation type="submission" date="2020-09" db="EMBL/GenBank/DDBJ databases">
        <authorList>
            <person name="Sun Q."/>
            <person name="Zhou Y."/>
        </authorList>
    </citation>
    <scope>NUCLEOTIDE SEQUENCE</scope>
    <source>
        <strain evidence="1">CGMCC 1.15320</strain>
    </source>
</reference>